<sequence length="625" mass="71411">MMEKSIEPIKTLKMNMKKFLLTLILLLVSLPIIAQWKPAGKKIKTEWAEKMDPESVLPEYPRPIMERADWKNLNGLWDYAIQPLGKSLPSTFDGKILVPFAVESSLSGVMKEVGSENELWYSTDFEVPADWGKKNILIHFGAVDWQTELWINGIKVGSHEGGYTPFTFNITPFLSEGGQQLIVKVWDPTDEGPQPRGKQVKKPEGIWYTPVTGIWQTVWLEPVAQKSIASLKAVPDIDNGTVMIETEIVGGTYGDIVEVTVSDNGTTLATAKSTVGESLVLGIDNAKLWSPEMPFLYDMQVKLMGRNPMTGEQMLQDEVKSYFGMRKISMKKDDHGIVRMQLNNKDYFQFGPLDQGWWPDGLYTAPTDEALKYDIQKTKELGFNLIRKHVKVEPARWYTHCDRLGILVWQDMPSGDMGHGPQWQNHNYFEGSELKRSARSEAIYRKEWKDIMDYLFSYPSIVTWVPFNEAWGQFKTEEITEWTDAYDPSRLINSASGGNFYRTGDILDLHNYPGPKMYLYDAQRANVLGEYGGIGLALEDHLWRPDENWGYVKFKNSKETTDQYVKYAEELKKMVKSGFSGAIYTQTTDVEGEVNGFMTYDRKVDKMDFAKVKKVNQAIINELQK</sequence>
<evidence type="ECO:0000256" key="3">
    <source>
        <dbReference type="ARBA" id="ARBA00023295"/>
    </source>
</evidence>
<evidence type="ECO:0000313" key="7">
    <source>
        <dbReference type="EMBL" id="SDD87615.1"/>
    </source>
</evidence>
<dbReference type="Pfam" id="PF02836">
    <property type="entry name" value="Glyco_hydro_2_C"/>
    <property type="match status" value="1"/>
</dbReference>
<dbReference type="InterPro" id="IPR006104">
    <property type="entry name" value="Glyco_hydro_2_N"/>
</dbReference>
<feature type="domain" description="Glycoside hydrolase family 2 immunoglobulin-like beta-sandwich" evidence="4">
    <location>
        <begin position="228"/>
        <end position="326"/>
    </location>
</feature>
<dbReference type="GO" id="GO:0004553">
    <property type="term" value="F:hydrolase activity, hydrolyzing O-glycosyl compounds"/>
    <property type="evidence" value="ECO:0007669"/>
    <property type="project" value="InterPro"/>
</dbReference>
<dbReference type="STRING" id="641691.SAMN05421636_102186"/>
<evidence type="ECO:0000259" key="4">
    <source>
        <dbReference type="Pfam" id="PF00703"/>
    </source>
</evidence>
<proteinExistence type="inferred from homology"/>
<keyword evidence="2 7" id="KW-0378">Hydrolase</keyword>
<dbReference type="Gene3D" id="3.20.20.80">
    <property type="entry name" value="Glycosidases"/>
    <property type="match status" value="1"/>
</dbReference>
<dbReference type="Proteomes" id="UP000199109">
    <property type="component" value="Unassembled WGS sequence"/>
</dbReference>
<dbReference type="PANTHER" id="PTHR42732">
    <property type="entry name" value="BETA-GALACTOSIDASE"/>
    <property type="match status" value="1"/>
</dbReference>
<reference evidence="7 8" key="1">
    <citation type="submission" date="2016-10" db="EMBL/GenBank/DDBJ databases">
        <authorList>
            <person name="de Groot N.N."/>
        </authorList>
    </citation>
    <scope>NUCLEOTIDE SEQUENCE [LARGE SCALE GENOMIC DNA]</scope>
    <source>
        <strain evidence="7 8">DSM 23421</strain>
    </source>
</reference>
<accession>A0A1G6YDE2</accession>
<gene>
    <name evidence="7" type="ORF">SAMN05421636_102186</name>
</gene>
<dbReference type="SUPFAM" id="SSF49785">
    <property type="entry name" value="Galactose-binding domain-like"/>
    <property type="match status" value="1"/>
</dbReference>
<dbReference type="SUPFAM" id="SSF51445">
    <property type="entry name" value="(Trans)glycosidases"/>
    <property type="match status" value="1"/>
</dbReference>
<dbReference type="InterPro" id="IPR008979">
    <property type="entry name" value="Galactose-bd-like_sf"/>
</dbReference>
<dbReference type="InterPro" id="IPR013783">
    <property type="entry name" value="Ig-like_fold"/>
</dbReference>
<feature type="domain" description="Glycosyl hydrolases family 2 sugar binding" evidence="6">
    <location>
        <begin position="118"/>
        <end position="187"/>
    </location>
</feature>
<comment type="similarity">
    <text evidence="1">Belongs to the glycosyl hydrolase 2 family.</text>
</comment>
<evidence type="ECO:0000256" key="2">
    <source>
        <dbReference type="ARBA" id="ARBA00022801"/>
    </source>
</evidence>
<keyword evidence="8" id="KW-1185">Reference proteome</keyword>
<dbReference type="SUPFAM" id="SSF49303">
    <property type="entry name" value="beta-Galactosidase/glucuronidase domain"/>
    <property type="match status" value="1"/>
</dbReference>
<dbReference type="Pfam" id="PF00703">
    <property type="entry name" value="Glyco_hydro_2"/>
    <property type="match status" value="1"/>
</dbReference>
<evidence type="ECO:0000259" key="6">
    <source>
        <dbReference type="Pfam" id="PF02837"/>
    </source>
</evidence>
<feature type="domain" description="Glycoside hydrolase family 2 catalytic" evidence="5">
    <location>
        <begin position="369"/>
        <end position="497"/>
    </location>
</feature>
<dbReference type="InterPro" id="IPR006102">
    <property type="entry name" value="Ig-like_GH2"/>
</dbReference>
<name>A0A1G6YDE2_9FLAO</name>
<dbReference type="Gene3D" id="2.60.120.260">
    <property type="entry name" value="Galactose-binding domain-like"/>
    <property type="match status" value="1"/>
</dbReference>
<organism evidence="7 8">
    <name type="scientific">Pricia antarctica</name>
    <dbReference type="NCBI Taxonomy" id="641691"/>
    <lineage>
        <taxon>Bacteria</taxon>
        <taxon>Pseudomonadati</taxon>
        <taxon>Bacteroidota</taxon>
        <taxon>Flavobacteriia</taxon>
        <taxon>Flavobacteriales</taxon>
        <taxon>Flavobacteriaceae</taxon>
        <taxon>Pricia</taxon>
    </lineage>
</organism>
<dbReference type="GO" id="GO:0005975">
    <property type="term" value="P:carbohydrate metabolic process"/>
    <property type="evidence" value="ECO:0007669"/>
    <property type="project" value="InterPro"/>
</dbReference>
<dbReference type="InterPro" id="IPR036156">
    <property type="entry name" value="Beta-gal/glucu_dom_sf"/>
</dbReference>
<evidence type="ECO:0000256" key="1">
    <source>
        <dbReference type="ARBA" id="ARBA00007401"/>
    </source>
</evidence>
<dbReference type="Gene3D" id="2.60.40.10">
    <property type="entry name" value="Immunoglobulins"/>
    <property type="match status" value="1"/>
</dbReference>
<dbReference type="PANTHER" id="PTHR42732:SF2">
    <property type="entry name" value="BETA-MANNOSIDASE"/>
    <property type="match status" value="1"/>
</dbReference>
<protein>
    <submittedName>
        <fullName evidence="7">Glycosyl hydrolases family 2, TIM barrel domain</fullName>
    </submittedName>
</protein>
<evidence type="ECO:0000259" key="5">
    <source>
        <dbReference type="Pfam" id="PF02836"/>
    </source>
</evidence>
<dbReference type="Pfam" id="PF02837">
    <property type="entry name" value="Glyco_hydro_2_N"/>
    <property type="match status" value="1"/>
</dbReference>
<keyword evidence="3" id="KW-0326">Glycosidase</keyword>
<dbReference type="InterPro" id="IPR006103">
    <property type="entry name" value="Glyco_hydro_2_cat"/>
</dbReference>
<dbReference type="InterPro" id="IPR051913">
    <property type="entry name" value="GH2_Domain-Containing"/>
</dbReference>
<evidence type="ECO:0000313" key="8">
    <source>
        <dbReference type="Proteomes" id="UP000199109"/>
    </source>
</evidence>
<dbReference type="InterPro" id="IPR017853">
    <property type="entry name" value="GH"/>
</dbReference>
<dbReference type="AlphaFoldDB" id="A0A1G6YDE2"/>
<dbReference type="EMBL" id="FNAO01000002">
    <property type="protein sequence ID" value="SDD87615.1"/>
    <property type="molecule type" value="Genomic_DNA"/>
</dbReference>